<dbReference type="EMBL" id="CP069390">
    <property type="protein sequence ID" value="QRN92764.1"/>
    <property type="molecule type" value="Genomic_DNA"/>
</dbReference>
<reference evidence="2" key="2">
    <citation type="submission" date="2021-02" db="EMBL/GenBank/DDBJ databases">
        <title>cfr and optrA-positive Staphylococcus spp.</title>
        <authorList>
            <person name="Chen L."/>
        </authorList>
    </citation>
    <scope>NUCLEOTIDE SEQUENCE</scope>
    <source>
        <strain evidence="2">GDQ20D70P</strain>
        <plasmid evidence="2">pQ20D70P-cfr-optrA</plasmid>
    </source>
</reference>
<reference evidence="1" key="1">
    <citation type="journal article" date="2016" name="J. Antimicrob. Chemother.">
        <title>Co-location of the oxazolidinone resistance genes optrA and cfr on a multiresistance plasmid from Staphylococcus sciuri.</title>
        <authorList>
            <person name="Li D."/>
            <person name="Wang Y."/>
            <person name="Schwarz S."/>
            <person name="Cai J."/>
            <person name="Fan R."/>
            <person name="Li J."/>
            <person name="Fessler A.T."/>
            <person name="Zhang R."/>
            <person name="Wu C."/>
            <person name="Shen J."/>
        </authorList>
    </citation>
    <scope>NUCLEOTIDE SEQUENCE</scope>
    <source>
        <strain evidence="1">Wo28-3</strain>
        <plasmid evidence="1">pwo28-3</plasmid>
    </source>
</reference>
<dbReference type="Proteomes" id="UP000640299">
    <property type="component" value="Plasmid pQ20D70P-cfr-optrA"/>
</dbReference>
<evidence type="ECO:0000313" key="1">
    <source>
        <dbReference type="EMBL" id="ALI92783.1"/>
    </source>
</evidence>
<dbReference type="RefSeq" id="WP_129407015.1">
    <property type="nucleotide sequence ID" value="NZ_CP069390.1"/>
</dbReference>
<dbReference type="AlphaFoldDB" id="A0A0U2NDJ1"/>
<proteinExistence type="predicted"/>
<name>A0A0U2NDJ1_MAMSC</name>
<protein>
    <submittedName>
        <fullName evidence="1">Uncharacterized protein</fullName>
    </submittedName>
</protein>
<evidence type="ECO:0000313" key="3">
    <source>
        <dbReference type="Proteomes" id="UP000640299"/>
    </source>
</evidence>
<geneLocation type="plasmid" evidence="2 3">
    <name>pQ20D70P-cfr-optrA</name>
</geneLocation>
<geneLocation type="plasmid" evidence="1">
    <name>pwo28-3</name>
</geneLocation>
<keyword evidence="1" id="KW-0614">Plasmid</keyword>
<organism evidence="1">
    <name type="scientific">Mammaliicoccus sciuri</name>
    <name type="common">Staphylococcus sciuri</name>
    <dbReference type="NCBI Taxonomy" id="1296"/>
    <lineage>
        <taxon>Bacteria</taxon>
        <taxon>Bacillati</taxon>
        <taxon>Bacillota</taxon>
        <taxon>Bacilli</taxon>
        <taxon>Bacillales</taxon>
        <taxon>Staphylococcaceae</taxon>
        <taxon>Mammaliicoccus</taxon>
    </lineage>
</organism>
<dbReference type="EMBL" id="KT601170">
    <property type="protein sequence ID" value="ALI92783.1"/>
    <property type="molecule type" value="Genomic_DNA"/>
</dbReference>
<sequence>MNKEQIKIIPKRIQEIEQEKLDSANEKIPTTILEIIPFKHMTTLEMTNRKESLLVLENERFVQVYKYKSYSLSLLNEREKQLLIQEYANFLRIYSDDIKNVSLMFPVDTAKQQSYWMKKYEFAENDIQQSLAAERLLTLKQIQSSYKTQSHYCFIYADTKEEMEEKMQMIEQHVSLFHRTPLNRDEKEQLLYRMNNQDNE</sequence>
<accession>A0A0U2NDJ1</accession>
<evidence type="ECO:0000313" key="2">
    <source>
        <dbReference type="EMBL" id="QRN92764.1"/>
    </source>
</evidence>
<gene>
    <name evidence="2" type="ORF">JRU67_14930</name>
</gene>